<reference evidence="2" key="1">
    <citation type="submission" date="2014-11" db="EMBL/GenBank/DDBJ databases">
        <authorList>
            <person name="Amaro Gonzalez C."/>
        </authorList>
    </citation>
    <scope>NUCLEOTIDE SEQUENCE</scope>
</reference>
<evidence type="ECO:0000313" key="2">
    <source>
        <dbReference type="EMBL" id="JAH26877.1"/>
    </source>
</evidence>
<protein>
    <submittedName>
        <fullName evidence="2">Uncharacterized protein</fullName>
    </submittedName>
</protein>
<accession>A0A0E9RDL4</accession>
<name>A0A0E9RDL4_ANGAN</name>
<sequence>MWRLASSPHRKKVNRTNPRLTHYFTVFVSVDFYMFLPSVHSFALQASSCT</sequence>
<dbReference type="EMBL" id="GBXM01081700">
    <property type="protein sequence ID" value="JAH26877.1"/>
    <property type="molecule type" value="Transcribed_RNA"/>
</dbReference>
<organism evidence="2">
    <name type="scientific">Anguilla anguilla</name>
    <name type="common">European freshwater eel</name>
    <name type="synonym">Muraena anguilla</name>
    <dbReference type="NCBI Taxonomy" id="7936"/>
    <lineage>
        <taxon>Eukaryota</taxon>
        <taxon>Metazoa</taxon>
        <taxon>Chordata</taxon>
        <taxon>Craniata</taxon>
        <taxon>Vertebrata</taxon>
        <taxon>Euteleostomi</taxon>
        <taxon>Actinopterygii</taxon>
        <taxon>Neopterygii</taxon>
        <taxon>Teleostei</taxon>
        <taxon>Anguilliformes</taxon>
        <taxon>Anguillidae</taxon>
        <taxon>Anguilla</taxon>
    </lineage>
</organism>
<keyword evidence="1" id="KW-1133">Transmembrane helix</keyword>
<evidence type="ECO:0000256" key="1">
    <source>
        <dbReference type="SAM" id="Phobius"/>
    </source>
</evidence>
<proteinExistence type="predicted"/>
<keyword evidence="1" id="KW-0812">Transmembrane</keyword>
<keyword evidence="1" id="KW-0472">Membrane</keyword>
<dbReference type="AlphaFoldDB" id="A0A0E9RDL4"/>
<feature type="transmembrane region" description="Helical" evidence="1">
    <location>
        <begin position="20"/>
        <end position="36"/>
    </location>
</feature>
<reference evidence="2" key="2">
    <citation type="journal article" date="2015" name="Fish Shellfish Immunol.">
        <title>Early steps in the European eel (Anguilla anguilla)-Vibrio vulnificus interaction in the gills: Role of the RtxA13 toxin.</title>
        <authorList>
            <person name="Callol A."/>
            <person name="Pajuelo D."/>
            <person name="Ebbesson L."/>
            <person name="Teles M."/>
            <person name="MacKenzie S."/>
            <person name="Amaro C."/>
        </authorList>
    </citation>
    <scope>NUCLEOTIDE SEQUENCE</scope>
</reference>